<evidence type="ECO:0000313" key="2">
    <source>
        <dbReference type="EMBL" id="CAK9186877.1"/>
    </source>
</evidence>
<keyword evidence="1" id="KW-1133">Transmembrane helix</keyword>
<evidence type="ECO:0000256" key="1">
    <source>
        <dbReference type="SAM" id="Phobius"/>
    </source>
</evidence>
<reference evidence="2 3" key="1">
    <citation type="submission" date="2024-02" db="EMBL/GenBank/DDBJ databases">
        <authorList>
            <person name="Vignale AGUSTIN F."/>
            <person name="Sosa J E."/>
            <person name="Modenutti C."/>
        </authorList>
    </citation>
    <scope>NUCLEOTIDE SEQUENCE [LARGE SCALE GENOMIC DNA]</scope>
</reference>
<sequence length="100" mass="10933">MSTCYPQPAGSVKISDGETLVLESNYSSAQRHTGVMGLFYVLVAEPSPKSNPVLHASVQVHEKMTIPNSVWVVAFFGMAIAIAVYGWRSQREDGYQSIVL</sequence>
<dbReference type="PANTHER" id="PTHR33390">
    <property type="entry name" value="STRESS UP-REGULATED NOD 19 PROTEIN"/>
    <property type="match status" value="1"/>
</dbReference>
<dbReference type="AlphaFoldDB" id="A0ABC8V201"/>
<keyword evidence="1" id="KW-0812">Transmembrane</keyword>
<dbReference type="EMBL" id="CAUOFW020009724">
    <property type="protein sequence ID" value="CAK9186877.1"/>
    <property type="molecule type" value="Genomic_DNA"/>
</dbReference>
<evidence type="ECO:0000313" key="3">
    <source>
        <dbReference type="Proteomes" id="UP001642360"/>
    </source>
</evidence>
<dbReference type="Pfam" id="PF07712">
    <property type="entry name" value="SURNod19"/>
    <property type="match status" value="1"/>
</dbReference>
<accession>A0ABC8V201</accession>
<gene>
    <name evidence="2" type="ORF">ILEXP_LOCUS57380</name>
</gene>
<name>A0ABC8V201_9AQUA</name>
<organism evidence="2 3">
    <name type="scientific">Ilex paraguariensis</name>
    <name type="common">yerba mate</name>
    <dbReference type="NCBI Taxonomy" id="185542"/>
    <lineage>
        <taxon>Eukaryota</taxon>
        <taxon>Viridiplantae</taxon>
        <taxon>Streptophyta</taxon>
        <taxon>Embryophyta</taxon>
        <taxon>Tracheophyta</taxon>
        <taxon>Spermatophyta</taxon>
        <taxon>Magnoliopsida</taxon>
        <taxon>eudicotyledons</taxon>
        <taxon>Gunneridae</taxon>
        <taxon>Pentapetalae</taxon>
        <taxon>asterids</taxon>
        <taxon>campanulids</taxon>
        <taxon>Aquifoliales</taxon>
        <taxon>Aquifoliaceae</taxon>
        <taxon>Ilex</taxon>
    </lineage>
</organism>
<dbReference type="InterPro" id="IPR011692">
    <property type="entry name" value="Stress_up-reg_Nod19"/>
</dbReference>
<proteinExistence type="predicted"/>
<keyword evidence="1" id="KW-0472">Membrane</keyword>
<protein>
    <submittedName>
        <fullName evidence="2">Uncharacterized protein</fullName>
    </submittedName>
</protein>
<comment type="caution">
    <text evidence="2">The sequence shown here is derived from an EMBL/GenBank/DDBJ whole genome shotgun (WGS) entry which is preliminary data.</text>
</comment>
<dbReference type="PANTHER" id="PTHR33390:SF1">
    <property type="entry name" value="STRESS UP-REGULATED NOD 19 PROTEIN"/>
    <property type="match status" value="1"/>
</dbReference>
<feature type="transmembrane region" description="Helical" evidence="1">
    <location>
        <begin position="69"/>
        <end position="87"/>
    </location>
</feature>
<dbReference type="Proteomes" id="UP001642360">
    <property type="component" value="Unassembled WGS sequence"/>
</dbReference>
<keyword evidence="3" id="KW-1185">Reference proteome</keyword>